<dbReference type="EMBL" id="CP000790">
    <property type="protein sequence ID" value="ABU74861.1"/>
    <property type="molecule type" value="Genomic_DNA"/>
</dbReference>
<protein>
    <recommendedName>
        <fullName evidence="3">Helix-turn-helix domain-containing protein</fullName>
    </recommendedName>
</protein>
<proteinExistence type="predicted"/>
<dbReference type="KEGG" id="vha:VIBHAR_06987"/>
<organism evidence="1 2">
    <name type="scientific">Vibrio campbellii (strain ATCC BAA-1116)</name>
    <dbReference type="NCBI Taxonomy" id="2902295"/>
    <lineage>
        <taxon>Bacteria</taxon>
        <taxon>Pseudomonadati</taxon>
        <taxon>Pseudomonadota</taxon>
        <taxon>Gammaproteobacteria</taxon>
        <taxon>Vibrionales</taxon>
        <taxon>Vibrionaceae</taxon>
        <taxon>Vibrio</taxon>
    </lineage>
</organism>
<dbReference type="PATRIC" id="fig|338187.36.peg.5814"/>
<dbReference type="RefSeq" id="WP_012130309.1">
    <property type="nucleotide sequence ID" value="NC_009784.1"/>
</dbReference>
<evidence type="ECO:0000313" key="1">
    <source>
        <dbReference type="EMBL" id="ABU74861.1"/>
    </source>
</evidence>
<name>A7N5Y2_VIBC1</name>
<dbReference type="AlphaFoldDB" id="A7N5Y2"/>
<reference evidence="1 2" key="1">
    <citation type="submission" date="2007-08" db="EMBL/GenBank/DDBJ databases">
        <authorList>
            <consortium name="The Vibrio harveyi Genome Sequencing Project"/>
            <person name="Bassler B."/>
            <person name="Clifton S.W."/>
            <person name="Fulton L."/>
            <person name="Delehaunty K."/>
            <person name="Fronick C."/>
            <person name="Harrison M."/>
            <person name="Markivic C."/>
            <person name="Fulton R."/>
            <person name="Tin-Wollam A.-M."/>
            <person name="Shah N."/>
            <person name="Pepin K."/>
            <person name="Nash W."/>
            <person name="Thiruvilangam P."/>
            <person name="Bhonagiri V."/>
            <person name="Waters C."/>
            <person name="Tu K.C."/>
            <person name="Irgon J."/>
            <person name="Wilson R.K."/>
        </authorList>
    </citation>
    <scope>NUCLEOTIDE SEQUENCE [LARGE SCALE GENOMIC DNA]</scope>
    <source>
        <strain evidence="2">ATCC BAA-1116 / BB120</strain>
    </source>
</reference>
<dbReference type="Proteomes" id="UP000008152">
    <property type="component" value="Chromosome II"/>
</dbReference>
<evidence type="ECO:0008006" key="3">
    <source>
        <dbReference type="Google" id="ProtNLM"/>
    </source>
</evidence>
<gene>
    <name evidence="1" type="ordered locus">VIBHAR_06987</name>
</gene>
<sequence length="138" mass="16020">MSQASTKDKMFRAEQFTTKKQVSLPALTTQYPEAISKFRQKYLHDNSLAWEQIKIDDVAKILNLSHATIAYLVAQKHIKVLNNAKAIHHFLFSIQDIVQFMANIYRHAVKAKTSFPIIFHCTSWRKKPHYLICETGMI</sequence>
<accession>A7N5Y2</accession>
<evidence type="ECO:0000313" key="2">
    <source>
        <dbReference type="Proteomes" id="UP000008152"/>
    </source>
</evidence>